<accession>A0AAF1JUR2</accession>
<evidence type="ECO:0000313" key="2">
    <source>
        <dbReference type="Proteomes" id="UP001196068"/>
    </source>
</evidence>
<dbReference type="Proteomes" id="UP001196068">
    <property type="component" value="Unassembled WGS sequence"/>
</dbReference>
<gene>
    <name evidence="1" type="ORF">GXW79_02285</name>
</gene>
<dbReference type="EMBL" id="JAAEDH010000002">
    <property type="protein sequence ID" value="MBR0653899.1"/>
    <property type="molecule type" value="Genomic_DNA"/>
</dbReference>
<comment type="caution">
    <text evidence="1">The sequence shown here is derived from an EMBL/GenBank/DDBJ whole genome shotgun (WGS) entry which is preliminary data.</text>
</comment>
<proteinExistence type="predicted"/>
<name>A0AAF1JUR2_9PROT</name>
<keyword evidence="2" id="KW-1185">Reference proteome</keyword>
<reference evidence="1" key="2">
    <citation type="journal article" date="2021" name="Syst. Appl. Microbiol.">
        <title>Roseomonas hellenica sp. nov., isolated from roots of wild-growing Alkanna tinctoria.</title>
        <authorList>
            <person name="Rat A."/>
            <person name="Naranjo H.D."/>
            <person name="Lebbe L."/>
            <person name="Cnockaert M."/>
            <person name="Krigas N."/>
            <person name="Grigoriadou K."/>
            <person name="Maloupa E."/>
            <person name="Willems A."/>
        </authorList>
    </citation>
    <scope>NUCLEOTIDE SEQUENCE</scope>
    <source>
        <strain evidence="1">LMG 28251</strain>
    </source>
</reference>
<sequence length="205" mass="21774">MGSWFVRFTKFATAHVVHKQEQVNSCGIACILMLNFKMKKGLMFSGMAAGASLQTVPVVGSYLGATLAKASVDFAVKTEPEVYKIYGDVCGTVYDGTSYTNGLNHPEVLKRLWLGNWECVDVGEGGMAAAITAAVAGGAPCIAHVVWDGGGAHFVCIDETAGAFGINYAMINDPGDGDVHPTLMTLGTTVRFKTGKMSGWIVRRK</sequence>
<protein>
    <submittedName>
        <fullName evidence="1">Uncharacterized protein</fullName>
    </submittedName>
</protein>
<organism evidence="1 2">
    <name type="scientific">Plastoroseomonas arctica</name>
    <dbReference type="NCBI Taxonomy" id="1509237"/>
    <lineage>
        <taxon>Bacteria</taxon>
        <taxon>Pseudomonadati</taxon>
        <taxon>Pseudomonadota</taxon>
        <taxon>Alphaproteobacteria</taxon>
        <taxon>Acetobacterales</taxon>
        <taxon>Acetobacteraceae</taxon>
        <taxon>Plastoroseomonas</taxon>
    </lineage>
</organism>
<evidence type="ECO:0000313" key="1">
    <source>
        <dbReference type="EMBL" id="MBR0653899.1"/>
    </source>
</evidence>
<dbReference type="AlphaFoldDB" id="A0AAF1JUR2"/>
<reference evidence="1" key="1">
    <citation type="submission" date="2020-01" db="EMBL/GenBank/DDBJ databases">
        <authorList>
            <person name="Rat A."/>
        </authorList>
    </citation>
    <scope>NUCLEOTIDE SEQUENCE</scope>
    <source>
        <strain evidence="1">LMG 28251</strain>
    </source>
</reference>
<dbReference type="RefSeq" id="WP_211872608.1">
    <property type="nucleotide sequence ID" value="NZ_JAAEDH010000002.1"/>
</dbReference>